<sequence>MMRAVIDTGVFVSALIRPQGKTGAVLQALKDKRFTMIYSTDILVEIIDVLGRDKFRSKYHISPDDIAALIDLIRLRGELVIPSKKLTVCRDPKDDIFLEAALEGKAEYIVSGDFDLLDMKSFENIPILRVAEFLARI</sequence>
<gene>
    <name evidence="2" type="ORF">H8E29_10990</name>
</gene>
<dbReference type="InterPro" id="IPR029060">
    <property type="entry name" value="PIN-like_dom_sf"/>
</dbReference>
<feature type="domain" description="PIN" evidence="1">
    <location>
        <begin position="2"/>
        <end position="118"/>
    </location>
</feature>
<dbReference type="Pfam" id="PF13470">
    <property type="entry name" value="PIN_3"/>
    <property type="match status" value="1"/>
</dbReference>
<evidence type="ECO:0000313" key="3">
    <source>
        <dbReference type="Proteomes" id="UP000614469"/>
    </source>
</evidence>
<reference evidence="2 3" key="1">
    <citation type="submission" date="2020-08" db="EMBL/GenBank/DDBJ databases">
        <title>Bridging the membrane lipid divide: bacteria of the FCB group superphylum have the potential to synthesize archaeal ether lipids.</title>
        <authorList>
            <person name="Villanueva L."/>
            <person name="Von Meijenfeldt F.A.B."/>
            <person name="Westbye A.B."/>
            <person name="Yadav S."/>
            <person name="Hopmans E.C."/>
            <person name="Dutilh B.E."/>
            <person name="Sinninghe Damste J.S."/>
        </authorList>
    </citation>
    <scope>NUCLEOTIDE SEQUENCE [LARGE SCALE GENOMIC DNA]</scope>
    <source>
        <strain evidence="2">NIOZ-UU36</strain>
    </source>
</reference>
<dbReference type="PANTHER" id="PTHR34610:SF3">
    <property type="entry name" value="SSL7007 PROTEIN"/>
    <property type="match status" value="1"/>
</dbReference>
<evidence type="ECO:0000313" key="2">
    <source>
        <dbReference type="EMBL" id="MBC8335785.1"/>
    </source>
</evidence>
<name>A0A8J6NMB8_9CHLR</name>
<organism evidence="2 3">
    <name type="scientific">Candidatus Desulfolinea nitratireducens</name>
    <dbReference type="NCBI Taxonomy" id="2841698"/>
    <lineage>
        <taxon>Bacteria</taxon>
        <taxon>Bacillati</taxon>
        <taxon>Chloroflexota</taxon>
        <taxon>Anaerolineae</taxon>
        <taxon>Anaerolineales</taxon>
        <taxon>Anaerolineales incertae sedis</taxon>
        <taxon>Candidatus Desulfolinea</taxon>
    </lineage>
</organism>
<dbReference type="InterPro" id="IPR002716">
    <property type="entry name" value="PIN_dom"/>
</dbReference>
<comment type="caution">
    <text evidence="2">The sequence shown here is derived from an EMBL/GenBank/DDBJ whole genome shotgun (WGS) entry which is preliminary data.</text>
</comment>
<proteinExistence type="predicted"/>
<dbReference type="SUPFAM" id="SSF88723">
    <property type="entry name" value="PIN domain-like"/>
    <property type="match status" value="1"/>
</dbReference>
<dbReference type="Proteomes" id="UP000614469">
    <property type="component" value="Unassembled WGS sequence"/>
</dbReference>
<dbReference type="SMART" id="SM00670">
    <property type="entry name" value="PINc"/>
    <property type="match status" value="1"/>
</dbReference>
<accession>A0A8J6NMB8</accession>
<dbReference type="EMBL" id="JACNJN010000123">
    <property type="protein sequence ID" value="MBC8335785.1"/>
    <property type="molecule type" value="Genomic_DNA"/>
</dbReference>
<dbReference type="AlphaFoldDB" id="A0A8J6NMB8"/>
<protein>
    <submittedName>
        <fullName evidence="2">Putative toxin-antitoxin system toxin component, PIN family</fullName>
    </submittedName>
</protein>
<dbReference type="PANTHER" id="PTHR34610">
    <property type="entry name" value="SSL7007 PROTEIN"/>
    <property type="match status" value="1"/>
</dbReference>
<evidence type="ECO:0000259" key="1">
    <source>
        <dbReference type="SMART" id="SM00670"/>
    </source>
</evidence>
<dbReference type="InterPro" id="IPR002850">
    <property type="entry name" value="PIN_toxin-like"/>
</dbReference>
<dbReference type="NCBIfam" id="TIGR00305">
    <property type="entry name" value="putative toxin-antitoxin system toxin component, PIN family"/>
    <property type="match status" value="1"/>
</dbReference>